<proteinExistence type="predicted"/>
<evidence type="ECO:0000256" key="3">
    <source>
        <dbReference type="PROSITE-ProRule" id="PRU00169"/>
    </source>
</evidence>
<dbReference type="InterPro" id="IPR000792">
    <property type="entry name" value="Tscrpt_reg_LuxR_C"/>
</dbReference>
<dbReference type="PROSITE" id="PS50043">
    <property type="entry name" value="HTH_LUXR_2"/>
    <property type="match status" value="1"/>
</dbReference>
<dbReference type="Proteomes" id="UP000236723">
    <property type="component" value="Unassembled WGS sequence"/>
</dbReference>
<evidence type="ECO:0000256" key="2">
    <source>
        <dbReference type="ARBA" id="ARBA00023125"/>
    </source>
</evidence>
<gene>
    <name evidence="7" type="ORF">SAMN04489712_102274</name>
</gene>
<dbReference type="InterPro" id="IPR016032">
    <property type="entry name" value="Sig_transdc_resp-reg_C-effctor"/>
</dbReference>
<evidence type="ECO:0000256" key="1">
    <source>
        <dbReference type="ARBA" id="ARBA00022553"/>
    </source>
</evidence>
<keyword evidence="2 7" id="KW-0238">DNA-binding</keyword>
<dbReference type="Pfam" id="PF00196">
    <property type="entry name" value="GerE"/>
    <property type="match status" value="1"/>
</dbReference>
<evidence type="ECO:0000313" key="7">
    <source>
        <dbReference type="EMBL" id="SEF85294.1"/>
    </source>
</evidence>
<keyword evidence="8" id="KW-1185">Reference proteome</keyword>
<sequence length="246" mass="26458">MIRIIAVDDHTLLREALCETLRAEDDFDVVAQAGGADGIVELVAAHRPDVVLLDMEMPGHAPEETIRTLTRSFPGIKVLVLSMHDDISLIRHMLLTGACGYLHKSIPREHLLSAIRRVVRGEDGLALVLSATGLTRPAATADGLLSARERQILAHVAEALSNRQIATRLGITEGTVKRHLRNVYGKLGAVSRIDAVNRAVAAGLIDAPAGARLGRAAADAPADTQTRALPSPRPHDRHHAHRPGIR</sequence>
<dbReference type="InterPro" id="IPR039420">
    <property type="entry name" value="WalR-like"/>
</dbReference>
<reference evidence="8" key="1">
    <citation type="submission" date="2016-10" db="EMBL/GenBank/DDBJ databases">
        <authorList>
            <person name="Varghese N."/>
            <person name="Submissions S."/>
        </authorList>
    </citation>
    <scope>NUCLEOTIDE SEQUENCE [LARGE SCALE GENOMIC DNA]</scope>
    <source>
        <strain evidence="8">DSM 43163</strain>
    </source>
</reference>
<dbReference type="InterPro" id="IPR011006">
    <property type="entry name" value="CheY-like_superfamily"/>
</dbReference>
<dbReference type="PANTHER" id="PTHR43214:SF42">
    <property type="entry name" value="TRANSCRIPTIONAL REGULATORY PROTEIN DESR"/>
    <property type="match status" value="1"/>
</dbReference>
<dbReference type="SUPFAM" id="SSF46894">
    <property type="entry name" value="C-terminal effector domain of the bipartite response regulators"/>
    <property type="match status" value="1"/>
</dbReference>
<dbReference type="AlphaFoldDB" id="A0A1H5VDM6"/>
<feature type="domain" description="Response regulatory" evidence="6">
    <location>
        <begin position="3"/>
        <end position="119"/>
    </location>
</feature>
<name>A0A1H5VDM6_9ACTN</name>
<dbReference type="GO" id="GO:0003677">
    <property type="term" value="F:DNA binding"/>
    <property type="evidence" value="ECO:0007669"/>
    <property type="project" value="UniProtKB-KW"/>
</dbReference>
<dbReference type="OrthoDB" id="9808843at2"/>
<dbReference type="SUPFAM" id="SSF52172">
    <property type="entry name" value="CheY-like"/>
    <property type="match status" value="1"/>
</dbReference>
<evidence type="ECO:0000313" key="8">
    <source>
        <dbReference type="Proteomes" id="UP000236723"/>
    </source>
</evidence>
<dbReference type="CDD" id="cd17535">
    <property type="entry name" value="REC_NarL-like"/>
    <property type="match status" value="1"/>
</dbReference>
<dbReference type="GO" id="GO:0000160">
    <property type="term" value="P:phosphorelay signal transduction system"/>
    <property type="evidence" value="ECO:0007669"/>
    <property type="project" value="InterPro"/>
</dbReference>
<protein>
    <submittedName>
        <fullName evidence="7">DNA-binding response regulator, NarL/FixJ family, contains REC and HTH domains</fullName>
    </submittedName>
</protein>
<dbReference type="PRINTS" id="PR00038">
    <property type="entry name" value="HTHLUXR"/>
</dbReference>
<dbReference type="GO" id="GO:0006355">
    <property type="term" value="P:regulation of DNA-templated transcription"/>
    <property type="evidence" value="ECO:0007669"/>
    <property type="project" value="InterPro"/>
</dbReference>
<feature type="region of interest" description="Disordered" evidence="4">
    <location>
        <begin position="216"/>
        <end position="246"/>
    </location>
</feature>
<dbReference type="PANTHER" id="PTHR43214">
    <property type="entry name" value="TWO-COMPONENT RESPONSE REGULATOR"/>
    <property type="match status" value="1"/>
</dbReference>
<evidence type="ECO:0000259" key="6">
    <source>
        <dbReference type="PROSITE" id="PS50110"/>
    </source>
</evidence>
<dbReference type="RefSeq" id="WP_103936552.1">
    <property type="nucleotide sequence ID" value="NZ_FNVO01000002.1"/>
</dbReference>
<evidence type="ECO:0000259" key="5">
    <source>
        <dbReference type="PROSITE" id="PS50043"/>
    </source>
</evidence>
<accession>A0A1H5VDM6</accession>
<dbReference type="CDD" id="cd06170">
    <property type="entry name" value="LuxR_C_like"/>
    <property type="match status" value="1"/>
</dbReference>
<evidence type="ECO:0000256" key="4">
    <source>
        <dbReference type="SAM" id="MobiDB-lite"/>
    </source>
</evidence>
<dbReference type="PROSITE" id="PS50110">
    <property type="entry name" value="RESPONSE_REGULATORY"/>
    <property type="match status" value="1"/>
</dbReference>
<dbReference type="EMBL" id="FNVO01000002">
    <property type="protein sequence ID" value="SEF85294.1"/>
    <property type="molecule type" value="Genomic_DNA"/>
</dbReference>
<dbReference type="InterPro" id="IPR001789">
    <property type="entry name" value="Sig_transdc_resp-reg_receiver"/>
</dbReference>
<organism evidence="7 8">
    <name type="scientific">Thermomonospora echinospora</name>
    <dbReference type="NCBI Taxonomy" id="1992"/>
    <lineage>
        <taxon>Bacteria</taxon>
        <taxon>Bacillati</taxon>
        <taxon>Actinomycetota</taxon>
        <taxon>Actinomycetes</taxon>
        <taxon>Streptosporangiales</taxon>
        <taxon>Thermomonosporaceae</taxon>
        <taxon>Thermomonospora</taxon>
    </lineage>
</organism>
<dbReference type="Pfam" id="PF00072">
    <property type="entry name" value="Response_reg"/>
    <property type="match status" value="1"/>
</dbReference>
<dbReference type="SMART" id="SM00421">
    <property type="entry name" value="HTH_LUXR"/>
    <property type="match status" value="1"/>
</dbReference>
<dbReference type="InterPro" id="IPR058245">
    <property type="entry name" value="NreC/VraR/RcsB-like_REC"/>
</dbReference>
<keyword evidence="1 3" id="KW-0597">Phosphoprotein</keyword>
<feature type="domain" description="HTH luxR-type" evidence="5">
    <location>
        <begin position="138"/>
        <end position="203"/>
    </location>
</feature>
<dbReference type="SMART" id="SM00448">
    <property type="entry name" value="REC"/>
    <property type="match status" value="1"/>
</dbReference>
<feature type="modified residue" description="4-aspartylphosphate" evidence="3">
    <location>
        <position position="54"/>
    </location>
</feature>
<feature type="compositionally biased region" description="Basic residues" evidence="4">
    <location>
        <begin position="235"/>
        <end position="246"/>
    </location>
</feature>
<dbReference type="Gene3D" id="3.40.50.2300">
    <property type="match status" value="1"/>
</dbReference>